<dbReference type="SUPFAM" id="SSF161098">
    <property type="entry name" value="MetI-like"/>
    <property type="match status" value="1"/>
</dbReference>
<dbReference type="AlphaFoldDB" id="A0AAX3N613"/>
<dbReference type="InterPro" id="IPR035906">
    <property type="entry name" value="MetI-like_sf"/>
</dbReference>
<dbReference type="Pfam" id="PF00528">
    <property type="entry name" value="BPD_transp_1"/>
    <property type="match status" value="1"/>
</dbReference>
<evidence type="ECO:0000256" key="4">
    <source>
        <dbReference type="ARBA" id="ARBA00022989"/>
    </source>
</evidence>
<evidence type="ECO:0000256" key="5">
    <source>
        <dbReference type="ARBA" id="ARBA00023136"/>
    </source>
</evidence>
<geneLocation type="plasmid" evidence="8 10">
    <name>unnamed1</name>
</geneLocation>
<feature type="transmembrane region" description="Helical" evidence="6">
    <location>
        <begin position="151"/>
        <end position="170"/>
    </location>
</feature>
<feature type="transmembrane region" description="Helical" evidence="6">
    <location>
        <begin position="80"/>
        <end position="106"/>
    </location>
</feature>
<evidence type="ECO:0000313" key="9">
    <source>
        <dbReference type="EMBL" id="WDI02084.1"/>
    </source>
</evidence>
<keyword evidence="11" id="KW-1185">Reference proteome</keyword>
<dbReference type="InterPro" id="IPR000515">
    <property type="entry name" value="MetI-like"/>
</dbReference>
<feature type="domain" description="ABC transmembrane type-1" evidence="7">
    <location>
        <begin position="121"/>
        <end position="297"/>
    </location>
</feature>
<keyword evidence="3 6" id="KW-0812">Transmembrane</keyword>
<evidence type="ECO:0000313" key="8">
    <source>
        <dbReference type="EMBL" id="WDH85278.1"/>
    </source>
</evidence>
<gene>
    <name evidence="8" type="ORF">PUW23_25930</name>
    <name evidence="9" type="ORF">PUW25_23290</name>
</gene>
<sequence>MNKSLLAGLAITVLITLGALFGGYLSPHDLQDQLKVEYIVDDQGKGTVVAPPAAPGSEYPLGTDKYGYDLLAKLLDGAKYTLFLSFGIALARVFAGGLLGMLLGYFGGNKADKRSAGDSWKALNGIPIFLITWLLLIGISINSSLSPLQLSVLLGIVLTAVGVPSVLSTIKDKTLVLRDRPYVLASESLGAGHWTIVRSHLFPFLKESFLILLVQEIVLVLTLFGQLAIFNLFVGGTTMYMDPPEYHSRTNEWAGLIGQARGFLYVNQWILFIPLASYVLLIMGFQLVSNGLEQRYKRTYAKHSYL</sequence>
<dbReference type="RefSeq" id="WP_158223753.1">
    <property type="nucleotide sequence ID" value="NZ_CP118102.1"/>
</dbReference>
<accession>A0AAX3N613</accession>
<evidence type="ECO:0000256" key="2">
    <source>
        <dbReference type="ARBA" id="ARBA00022448"/>
    </source>
</evidence>
<feature type="transmembrane region" description="Helical" evidence="6">
    <location>
        <begin position="126"/>
        <end position="145"/>
    </location>
</feature>
<evidence type="ECO:0000259" key="7">
    <source>
        <dbReference type="Pfam" id="PF00528"/>
    </source>
</evidence>
<keyword evidence="5 6" id="KW-0472">Membrane</keyword>
<evidence type="ECO:0000313" key="11">
    <source>
        <dbReference type="Proteomes" id="UP001221519"/>
    </source>
</evidence>
<evidence type="ECO:0000256" key="6">
    <source>
        <dbReference type="SAM" id="Phobius"/>
    </source>
</evidence>
<organism evidence="8 10">
    <name type="scientific">Paenibacillus urinalis</name>
    <dbReference type="NCBI Taxonomy" id="521520"/>
    <lineage>
        <taxon>Bacteria</taxon>
        <taxon>Bacillati</taxon>
        <taxon>Bacillota</taxon>
        <taxon>Bacilli</taxon>
        <taxon>Bacillales</taxon>
        <taxon>Paenibacillaceae</taxon>
        <taxon>Paenibacillus</taxon>
    </lineage>
</organism>
<evidence type="ECO:0000313" key="10">
    <source>
        <dbReference type="Proteomes" id="UP001220962"/>
    </source>
</evidence>
<dbReference type="Gene3D" id="1.10.3720.10">
    <property type="entry name" value="MetI-like"/>
    <property type="match status" value="1"/>
</dbReference>
<name>A0AAX3N613_9BACL</name>
<comment type="subcellular location">
    <subcellularLocation>
        <location evidence="1">Membrane</location>
        <topology evidence="1">Multi-pass membrane protein</topology>
    </subcellularLocation>
</comment>
<dbReference type="PANTHER" id="PTHR43839">
    <property type="entry name" value="OPPC IN A BINDING PROTEIN-DEPENDENT TRANSPORT SYSTEM"/>
    <property type="match status" value="1"/>
</dbReference>
<dbReference type="GO" id="GO:0016020">
    <property type="term" value="C:membrane"/>
    <property type="evidence" value="ECO:0007669"/>
    <property type="project" value="UniProtKB-SubCell"/>
</dbReference>
<dbReference type="CDD" id="cd06261">
    <property type="entry name" value="TM_PBP2"/>
    <property type="match status" value="1"/>
</dbReference>
<dbReference type="GO" id="GO:0055085">
    <property type="term" value="P:transmembrane transport"/>
    <property type="evidence" value="ECO:0007669"/>
    <property type="project" value="InterPro"/>
</dbReference>
<evidence type="ECO:0000256" key="1">
    <source>
        <dbReference type="ARBA" id="ARBA00004141"/>
    </source>
</evidence>
<feature type="transmembrane region" description="Helical" evidence="6">
    <location>
        <begin position="269"/>
        <end position="288"/>
    </location>
</feature>
<reference evidence="8 11" key="1">
    <citation type="submission" date="2023-02" db="EMBL/GenBank/DDBJ databases">
        <title>Pathogen: clinical or host-associated sample.</title>
        <authorList>
            <person name="Hergert J."/>
            <person name="Casey R."/>
            <person name="Wagner J."/>
            <person name="Young E.L."/>
            <person name="Oakeson K.F."/>
        </authorList>
    </citation>
    <scope>NUCLEOTIDE SEQUENCE</scope>
    <source>
        <strain evidence="9 11">2022CK-00829</strain>
        <strain evidence="8">2022CK-00830</strain>
        <plasmid evidence="8">unnamed1</plasmid>
    </source>
</reference>
<dbReference type="Proteomes" id="UP001220962">
    <property type="component" value="Plasmid unnamed1"/>
</dbReference>
<keyword evidence="2" id="KW-0813">Transport</keyword>
<feature type="transmembrane region" description="Helical" evidence="6">
    <location>
        <begin position="209"/>
        <end position="234"/>
    </location>
</feature>
<dbReference type="Proteomes" id="UP001221519">
    <property type="component" value="Chromosome"/>
</dbReference>
<keyword evidence="8" id="KW-0614">Plasmid</keyword>
<dbReference type="EMBL" id="CP118108">
    <property type="protein sequence ID" value="WDI02084.1"/>
    <property type="molecule type" value="Genomic_DNA"/>
</dbReference>
<dbReference type="EMBL" id="CP118102">
    <property type="protein sequence ID" value="WDH85278.1"/>
    <property type="molecule type" value="Genomic_DNA"/>
</dbReference>
<evidence type="ECO:0000256" key="3">
    <source>
        <dbReference type="ARBA" id="ARBA00022692"/>
    </source>
</evidence>
<proteinExistence type="predicted"/>
<dbReference type="PANTHER" id="PTHR43839:SF3">
    <property type="entry name" value="OLIGOPEPTIDE ABC TRANSPORTER, PERMEASE PROTEIN"/>
    <property type="match status" value="1"/>
</dbReference>
<protein>
    <submittedName>
        <fullName evidence="8">ABC transporter permease subunit</fullName>
    </submittedName>
</protein>
<keyword evidence="4 6" id="KW-1133">Transmembrane helix</keyword>